<gene>
    <name evidence="1" type="ORF">HCBG_00290</name>
</gene>
<dbReference type="HOGENOM" id="CLU_1758278_0_0_1"/>
<dbReference type="EMBL" id="GG663363">
    <property type="protein sequence ID" value="EEH10835.1"/>
    <property type="molecule type" value="Genomic_DNA"/>
</dbReference>
<evidence type="ECO:0000313" key="2">
    <source>
        <dbReference type="Proteomes" id="UP000001631"/>
    </source>
</evidence>
<name>C0NAZ4_AJECG</name>
<dbReference type="GeneID" id="69033307"/>
<sequence>MSIRQEKRSSDLRESRLLVYSLLEREMQAQVRLIDETKKFVGTIPHIHKAVQADFETLVPCETRFLIFQTDNSMQQILVPASIPSSGSIPFAPNCHRIGPKIIAYIFAMRQVMAKHLMSEYLLSCGASGVSARPPQPTKESMDEIIVM</sequence>
<reference evidence="1" key="1">
    <citation type="submission" date="2009-02" db="EMBL/GenBank/DDBJ databases">
        <title>The Genome Sequence of Ajellomyces capsulatus strain G186AR.</title>
        <authorList>
            <consortium name="The Broad Institute Genome Sequencing Platform"/>
            <person name="Champion M."/>
            <person name="Cuomo C."/>
            <person name="Ma L.-J."/>
            <person name="Henn M.R."/>
            <person name="Sil A."/>
            <person name="Goldman B."/>
            <person name="Young S.K."/>
            <person name="Kodira C.D."/>
            <person name="Zeng Q."/>
            <person name="Koehrsen M."/>
            <person name="Alvarado L."/>
            <person name="Berlin A."/>
            <person name="Borenstein D."/>
            <person name="Chen Z."/>
            <person name="Engels R."/>
            <person name="Freedman E."/>
            <person name="Gellesch M."/>
            <person name="Goldberg J."/>
            <person name="Griggs A."/>
            <person name="Gujja S."/>
            <person name="Heiman D."/>
            <person name="Hepburn T."/>
            <person name="Howarth C."/>
            <person name="Jen D."/>
            <person name="Larson L."/>
            <person name="Lewis B."/>
            <person name="Mehta T."/>
            <person name="Park D."/>
            <person name="Pearson M."/>
            <person name="Roberts A."/>
            <person name="Saif S."/>
            <person name="Shea T."/>
            <person name="Shenoy N."/>
            <person name="Sisk P."/>
            <person name="Stolte C."/>
            <person name="Sykes S."/>
            <person name="Walk T."/>
            <person name="White J."/>
            <person name="Yandava C."/>
            <person name="Klein B."/>
            <person name="McEwen J.G."/>
            <person name="Puccia R."/>
            <person name="Goldman G.H."/>
            <person name="Felipe M.S."/>
            <person name="Nino-Vega G."/>
            <person name="San-Blas G."/>
            <person name="Taylor J."/>
            <person name="Mendoza L."/>
            <person name="Galagan J."/>
            <person name="Nusbaum C."/>
            <person name="Birren B."/>
        </authorList>
    </citation>
    <scope>NUCLEOTIDE SEQUENCE</scope>
    <source>
        <strain evidence="1">G186AR</strain>
    </source>
</reference>
<dbReference type="InParanoid" id="C0NAZ4"/>
<dbReference type="RefSeq" id="XP_045291315.1">
    <property type="nucleotide sequence ID" value="XM_045427340.1"/>
</dbReference>
<protein>
    <submittedName>
        <fullName evidence="1">Uncharacterized protein</fullName>
    </submittedName>
</protein>
<dbReference type="AlphaFoldDB" id="C0NAZ4"/>
<dbReference type="Proteomes" id="UP000001631">
    <property type="component" value="Unassembled WGS sequence"/>
</dbReference>
<proteinExistence type="predicted"/>
<organism evidence="1 2">
    <name type="scientific">Ajellomyces capsulatus (strain G186AR / H82 / ATCC MYA-2454 / RMSCC 2432)</name>
    <name type="common">Darling's disease fungus</name>
    <name type="synonym">Histoplasma capsulatum</name>
    <dbReference type="NCBI Taxonomy" id="447093"/>
    <lineage>
        <taxon>Eukaryota</taxon>
        <taxon>Fungi</taxon>
        <taxon>Dikarya</taxon>
        <taxon>Ascomycota</taxon>
        <taxon>Pezizomycotina</taxon>
        <taxon>Eurotiomycetes</taxon>
        <taxon>Eurotiomycetidae</taxon>
        <taxon>Onygenales</taxon>
        <taxon>Ajellomycetaceae</taxon>
        <taxon>Histoplasma</taxon>
    </lineage>
</organism>
<keyword evidence="2" id="KW-1185">Reference proteome</keyword>
<evidence type="ECO:0000313" key="1">
    <source>
        <dbReference type="EMBL" id="EEH10835.1"/>
    </source>
</evidence>
<accession>C0NAZ4</accession>